<keyword evidence="3" id="KW-1185">Reference proteome</keyword>
<keyword evidence="1" id="KW-0732">Signal</keyword>
<feature type="signal peptide" evidence="1">
    <location>
        <begin position="1"/>
        <end position="21"/>
    </location>
</feature>
<dbReference type="AlphaFoldDB" id="W2TEY5"/>
<evidence type="ECO:0000313" key="3">
    <source>
        <dbReference type="Proteomes" id="UP000053676"/>
    </source>
</evidence>
<gene>
    <name evidence="2" type="ORF">NECAME_09359</name>
</gene>
<name>W2TEY5_NECAM</name>
<evidence type="ECO:0000256" key="1">
    <source>
        <dbReference type="SAM" id="SignalP"/>
    </source>
</evidence>
<organism evidence="2 3">
    <name type="scientific">Necator americanus</name>
    <name type="common">Human hookworm</name>
    <dbReference type="NCBI Taxonomy" id="51031"/>
    <lineage>
        <taxon>Eukaryota</taxon>
        <taxon>Metazoa</taxon>
        <taxon>Ecdysozoa</taxon>
        <taxon>Nematoda</taxon>
        <taxon>Chromadorea</taxon>
        <taxon>Rhabditida</taxon>
        <taxon>Rhabditina</taxon>
        <taxon>Rhabditomorpha</taxon>
        <taxon>Strongyloidea</taxon>
        <taxon>Ancylostomatidae</taxon>
        <taxon>Bunostominae</taxon>
        <taxon>Necator</taxon>
    </lineage>
</organism>
<evidence type="ECO:0000313" key="2">
    <source>
        <dbReference type="EMBL" id="ETN80159.1"/>
    </source>
</evidence>
<dbReference type="EMBL" id="KI659191">
    <property type="protein sequence ID" value="ETN80159.1"/>
    <property type="molecule type" value="Genomic_DNA"/>
</dbReference>
<proteinExistence type="predicted"/>
<dbReference type="KEGG" id="nai:NECAME_09359"/>
<dbReference type="Proteomes" id="UP000053676">
    <property type="component" value="Unassembled WGS sequence"/>
</dbReference>
<reference evidence="3" key="1">
    <citation type="journal article" date="2014" name="Nat. Genet.">
        <title>Genome of the human hookworm Necator americanus.</title>
        <authorList>
            <person name="Tang Y.T."/>
            <person name="Gao X."/>
            <person name="Rosa B.A."/>
            <person name="Abubucker S."/>
            <person name="Hallsworth-Pepin K."/>
            <person name="Martin J."/>
            <person name="Tyagi R."/>
            <person name="Heizer E."/>
            <person name="Zhang X."/>
            <person name="Bhonagiri-Palsikar V."/>
            <person name="Minx P."/>
            <person name="Warren W.C."/>
            <person name="Wang Q."/>
            <person name="Zhan B."/>
            <person name="Hotez P.J."/>
            <person name="Sternberg P.W."/>
            <person name="Dougall A."/>
            <person name="Gaze S.T."/>
            <person name="Mulvenna J."/>
            <person name="Sotillo J."/>
            <person name="Ranganathan S."/>
            <person name="Rabelo E.M."/>
            <person name="Wilson R.K."/>
            <person name="Felgner P.L."/>
            <person name="Bethony J."/>
            <person name="Hawdon J.M."/>
            <person name="Gasser R.B."/>
            <person name="Loukas A."/>
            <person name="Mitreva M."/>
        </authorList>
    </citation>
    <scope>NUCLEOTIDE SEQUENCE [LARGE SCALE GENOMIC DNA]</scope>
</reference>
<accession>W2TEY5</accession>
<protein>
    <submittedName>
        <fullName evidence="2">Uncharacterized protein</fullName>
    </submittedName>
</protein>
<feature type="chain" id="PRO_5004825067" evidence="1">
    <location>
        <begin position="22"/>
        <end position="95"/>
    </location>
</feature>
<sequence>MMGAKNCIVSGKLLYLPSVLGVKITGLAKGDPFQCCERTLQEEDDEICWEFPAAVELTRMSASAGCDHCAVPDGPGCCWPSPFIDLNTTRIRSND</sequence>